<proteinExistence type="predicted"/>
<comment type="caution">
    <text evidence="1">The sequence shown here is derived from an EMBL/GenBank/DDBJ whole genome shotgun (WGS) entry which is preliminary data.</text>
</comment>
<gene>
    <name evidence="1" type="ORF">D187_005994</name>
</gene>
<evidence type="ECO:0000313" key="1">
    <source>
        <dbReference type="EMBL" id="EPX63586.1"/>
    </source>
</evidence>
<accession>S9PKR8</accession>
<reference evidence="1" key="1">
    <citation type="submission" date="2013-05" db="EMBL/GenBank/DDBJ databases">
        <title>Genome assembly of Cystobacter fuscus DSM 2262.</title>
        <authorList>
            <person name="Sharma G."/>
            <person name="Khatri I."/>
            <person name="Kaur C."/>
            <person name="Mayilraj S."/>
            <person name="Subramanian S."/>
        </authorList>
    </citation>
    <scope>NUCLEOTIDE SEQUENCE [LARGE SCALE GENOMIC DNA]</scope>
    <source>
        <strain evidence="1">DSM 2262</strain>
    </source>
</reference>
<name>S9PKR8_CYSF2</name>
<protein>
    <submittedName>
        <fullName evidence="1">Uncharacterized protein</fullName>
    </submittedName>
</protein>
<evidence type="ECO:0000313" key="2">
    <source>
        <dbReference type="Proteomes" id="UP000011682"/>
    </source>
</evidence>
<sequence>MLHPEYPWLIRRLVDMDLFWLRSKAVRFSAWSHRCPHRNPCAHSFRI</sequence>
<dbReference type="Proteomes" id="UP000011682">
    <property type="component" value="Unassembled WGS sequence"/>
</dbReference>
<dbReference type="EMBL" id="ANAH02000005">
    <property type="protein sequence ID" value="EPX63586.1"/>
    <property type="molecule type" value="Genomic_DNA"/>
</dbReference>
<dbReference type="AlphaFoldDB" id="S9PKR8"/>
<keyword evidence="2" id="KW-1185">Reference proteome</keyword>
<organism evidence="1 2">
    <name type="scientific">Cystobacter fuscus (strain ATCC 25194 / DSM 2262 / NBRC 100088 / M29)</name>
    <dbReference type="NCBI Taxonomy" id="1242864"/>
    <lineage>
        <taxon>Bacteria</taxon>
        <taxon>Pseudomonadati</taxon>
        <taxon>Myxococcota</taxon>
        <taxon>Myxococcia</taxon>
        <taxon>Myxococcales</taxon>
        <taxon>Cystobacterineae</taxon>
        <taxon>Archangiaceae</taxon>
        <taxon>Cystobacter</taxon>
    </lineage>
</organism>